<accession>A0A345XM82</accession>
<evidence type="ECO:0000313" key="2">
    <source>
        <dbReference type="EMBL" id="AXK32748.1"/>
    </source>
</evidence>
<dbReference type="Proteomes" id="UP000254425">
    <property type="component" value="Chromosome"/>
</dbReference>
<keyword evidence="3" id="KW-1185">Reference proteome</keyword>
<dbReference type="AlphaFoldDB" id="A0A345XM82"/>
<organism evidence="2 3">
    <name type="scientific">Streptomyces armeniacus</name>
    <dbReference type="NCBI Taxonomy" id="83291"/>
    <lineage>
        <taxon>Bacteria</taxon>
        <taxon>Bacillati</taxon>
        <taxon>Actinomycetota</taxon>
        <taxon>Actinomycetes</taxon>
        <taxon>Kitasatosporales</taxon>
        <taxon>Streptomycetaceae</taxon>
        <taxon>Streptomyces</taxon>
    </lineage>
</organism>
<reference evidence="2 3" key="1">
    <citation type="submission" date="2018-07" db="EMBL/GenBank/DDBJ databases">
        <title>Draft genome of the type strain Streptomyces armeniacus ATCC 15676.</title>
        <authorList>
            <person name="Labana P."/>
            <person name="Gosse J.T."/>
            <person name="Boddy C.N."/>
        </authorList>
    </citation>
    <scope>NUCLEOTIDE SEQUENCE [LARGE SCALE GENOMIC DNA]</scope>
    <source>
        <strain evidence="2 3">ATCC 15676</strain>
    </source>
</reference>
<name>A0A345XM82_9ACTN</name>
<gene>
    <name evidence="2" type="ORF">DVA86_08920</name>
</gene>
<sequence length="68" mass="7025">MPAKPRPPRAPHAHPGAPVGRFGYAALLRIAAGAWTAALLLFAVAGHWAVLLLVPVLTGLGRASRCPP</sequence>
<keyword evidence="1" id="KW-0472">Membrane</keyword>
<dbReference type="RefSeq" id="WP_208877177.1">
    <property type="nucleotide sequence ID" value="NZ_CP031320.1"/>
</dbReference>
<keyword evidence="1" id="KW-0812">Transmembrane</keyword>
<dbReference type="EMBL" id="CP031320">
    <property type="protein sequence ID" value="AXK32748.1"/>
    <property type="molecule type" value="Genomic_DNA"/>
</dbReference>
<keyword evidence="1" id="KW-1133">Transmembrane helix</keyword>
<protein>
    <submittedName>
        <fullName evidence="2">Uncharacterized protein</fullName>
    </submittedName>
</protein>
<proteinExistence type="predicted"/>
<feature type="transmembrane region" description="Helical" evidence="1">
    <location>
        <begin position="34"/>
        <end position="57"/>
    </location>
</feature>
<evidence type="ECO:0000256" key="1">
    <source>
        <dbReference type="SAM" id="Phobius"/>
    </source>
</evidence>
<evidence type="ECO:0000313" key="3">
    <source>
        <dbReference type="Proteomes" id="UP000254425"/>
    </source>
</evidence>
<dbReference type="KEGG" id="sarm:DVA86_08920"/>